<dbReference type="SUPFAM" id="SSF46785">
    <property type="entry name" value="Winged helix' DNA-binding domain"/>
    <property type="match status" value="1"/>
</dbReference>
<feature type="non-terminal residue" evidence="2">
    <location>
        <position position="234"/>
    </location>
</feature>
<dbReference type="PANTHER" id="PTHR34293:SF1">
    <property type="entry name" value="HTH-TYPE TRANSCRIPTIONAL REGULATOR TRMBL2"/>
    <property type="match status" value="1"/>
</dbReference>
<dbReference type="InterPro" id="IPR036388">
    <property type="entry name" value="WH-like_DNA-bd_sf"/>
</dbReference>
<reference evidence="2" key="1">
    <citation type="submission" date="2013-08" db="EMBL/GenBank/DDBJ databases">
        <authorList>
            <person name="Mendez C."/>
            <person name="Richter M."/>
            <person name="Ferrer M."/>
            <person name="Sanchez J."/>
        </authorList>
    </citation>
    <scope>NUCLEOTIDE SEQUENCE</scope>
</reference>
<dbReference type="Gene3D" id="1.10.10.10">
    <property type="entry name" value="Winged helix-like DNA-binding domain superfamily/Winged helix DNA-binding domain"/>
    <property type="match status" value="1"/>
</dbReference>
<dbReference type="PANTHER" id="PTHR34293">
    <property type="entry name" value="HTH-TYPE TRANSCRIPTIONAL REGULATOR TRMBL2"/>
    <property type="match status" value="1"/>
</dbReference>
<name>T1AY19_9ZZZZ</name>
<reference evidence="2" key="2">
    <citation type="journal article" date="2014" name="ISME J.">
        <title>Microbial stratification in low pH oxic and suboxic macroscopic growths along an acid mine drainage.</title>
        <authorList>
            <person name="Mendez-Garcia C."/>
            <person name="Mesa V."/>
            <person name="Sprenger R.R."/>
            <person name="Richter M."/>
            <person name="Diez M.S."/>
            <person name="Solano J."/>
            <person name="Bargiela R."/>
            <person name="Golyshina O.V."/>
            <person name="Manteca A."/>
            <person name="Ramos J.L."/>
            <person name="Gallego J.R."/>
            <person name="Llorente I."/>
            <person name="Martins Dos Santos V.A."/>
            <person name="Jensen O.N."/>
            <person name="Pelaez A.I."/>
            <person name="Sanchez J."/>
            <person name="Ferrer M."/>
        </authorList>
    </citation>
    <scope>NUCLEOTIDE SEQUENCE</scope>
</reference>
<evidence type="ECO:0000313" key="2">
    <source>
        <dbReference type="EMBL" id="EQD65506.1"/>
    </source>
</evidence>
<sequence>MTTLERVPVSLGNPASEEFRHAVEILGKVGLTQYEARAYVALVARGLGDAATIAQASGIPRTSAYKVLESLTEKGYAKPTGGKPILFRPSPPQDVAETLKGAIQEVFEQLAELHRAVAEHGEPQLVYLLSGRDKVLGKIAELLDQSSATFILTTPQISDLRDELGKKILHAVKRGVQVTFVTAPLQRVPEGIQYVTRDNLLATEVLADGQHALLAAPGLDACGFTDNPILTAHL</sequence>
<gene>
    <name evidence="2" type="ORF">B1B_06320</name>
</gene>
<protein>
    <submittedName>
        <fullName evidence="2">Transcriptional regulator TrmB</fullName>
    </submittedName>
</protein>
<dbReference type="AlphaFoldDB" id="T1AY19"/>
<evidence type="ECO:0000259" key="1">
    <source>
        <dbReference type="Pfam" id="PF01978"/>
    </source>
</evidence>
<comment type="caution">
    <text evidence="2">The sequence shown here is derived from an EMBL/GenBank/DDBJ whole genome shotgun (WGS) entry which is preliminary data.</text>
</comment>
<dbReference type="InterPro" id="IPR036390">
    <property type="entry name" value="WH_DNA-bd_sf"/>
</dbReference>
<dbReference type="InterPro" id="IPR051797">
    <property type="entry name" value="TrmB-like"/>
</dbReference>
<dbReference type="EMBL" id="AUZY01004015">
    <property type="protein sequence ID" value="EQD65506.1"/>
    <property type="molecule type" value="Genomic_DNA"/>
</dbReference>
<dbReference type="InterPro" id="IPR002831">
    <property type="entry name" value="Tscrpt_reg_TrmB_N"/>
</dbReference>
<organism evidence="2">
    <name type="scientific">mine drainage metagenome</name>
    <dbReference type="NCBI Taxonomy" id="410659"/>
    <lineage>
        <taxon>unclassified sequences</taxon>
        <taxon>metagenomes</taxon>
        <taxon>ecological metagenomes</taxon>
    </lineage>
</organism>
<dbReference type="Pfam" id="PF01978">
    <property type="entry name" value="TrmB"/>
    <property type="match status" value="1"/>
</dbReference>
<proteinExistence type="predicted"/>
<accession>T1AY19</accession>
<feature type="domain" description="Transcription regulator TrmB N-terminal" evidence="1">
    <location>
        <begin position="27"/>
        <end position="92"/>
    </location>
</feature>